<dbReference type="EMBL" id="UOEM01000082">
    <property type="protein sequence ID" value="VAW14917.1"/>
    <property type="molecule type" value="Genomic_DNA"/>
</dbReference>
<dbReference type="NCBIfam" id="NF033539">
    <property type="entry name" value="transpos_IS1380"/>
    <property type="match status" value="1"/>
</dbReference>
<dbReference type="Pfam" id="PF13701">
    <property type="entry name" value="DDE_Tnp_1_4"/>
    <property type="match status" value="1"/>
</dbReference>
<feature type="non-terminal residue" evidence="2">
    <location>
        <position position="257"/>
    </location>
</feature>
<dbReference type="AlphaFoldDB" id="A0A3B0TNL7"/>
<evidence type="ECO:0000259" key="1">
    <source>
        <dbReference type="Pfam" id="PF13701"/>
    </source>
</evidence>
<feature type="domain" description="Transposase DDE" evidence="1">
    <location>
        <begin position="1"/>
        <end position="248"/>
    </location>
</feature>
<evidence type="ECO:0000313" key="2">
    <source>
        <dbReference type="EMBL" id="VAW14917.1"/>
    </source>
</evidence>
<accession>A0A3B0TNL7</accession>
<protein>
    <submittedName>
        <fullName evidence="2">Mobile element protein</fullName>
    </submittedName>
</protein>
<dbReference type="InterPro" id="IPR047960">
    <property type="entry name" value="Transpos_IS1380"/>
</dbReference>
<proteinExistence type="predicted"/>
<dbReference type="InterPro" id="IPR025668">
    <property type="entry name" value="Tnp_DDE_dom"/>
</dbReference>
<organism evidence="2">
    <name type="scientific">hydrothermal vent metagenome</name>
    <dbReference type="NCBI Taxonomy" id="652676"/>
    <lineage>
        <taxon>unclassified sequences</taxon>
        <taxon>metagenomes</taxon>
        <taxon>ecological metagenomes</taxon>
    </lineage>
</organism>
<gene>
    <name evidence="2" type="ORF">MNBD_ALPHA09-775</name>
</gene>
<reference evidence="2" key="1">
    <citation type="submission" date="2018-06" db="EMBL/GenBank/DDBJ databases">
        <authorList>
            <person name="Zhirakovskaya E."/>
        </authorList>
    </citation>
    <scope>NUCLEOTIDE SEQUENCE</scope>
</reference>
<sequence length="257" mass="28951">MLREIERGLKFATTLASCLFDERDRARTIHSQAAMIRARIFAIACGYEDCADIDELRHDPAFKMACERLPDSGPALASQPTLSRLENAPSWRGLARMGLSLIDMFCDSFRSVPGHIVLDIDDTTDRTHGGQQLSLFNTHAGGYCFQPIHIYDAATGKPVCFVLRSGKRPSGEEAAQVLRHVIRRIRRNWPRIKITVRGGGHYGTPEVMDLLEHFGCFYILGLPGNSRLKELSYPWCEDAATRRALGKKDKVRRFFQA</sequence>
<name>A0A3B0TNL7_9ZZZZ</name>